<keyword evidence="3" id="KW-0863">Zinc-finger</keyword>
<dbReference type="Gene3D" id="3.30.750.80">
    <property type="entry name" value="RNA methyltransferase domain (HRMD) like"/>
    <property type="match status" value="1"/>
</dbReference>
<dbReference type="CDD" id="cd04474">
    <property type="entry name" value="RPA1_DBD_A"/>
    <property type="match status" value="1"/>
</dbReference>
<keyword evidence="4" id="KW-0862">Zinc</keyword>
<dbReference type="SUPFAM" id="SSF52200">
    <property type="entry name" value="Toll/Interleukin receptor TIR domain"/>
    <property type="match status" value="1"/>
</dbReference>
<dbReference type="CDD" id="cd06093">
    <property type="entry name" value="PX_domain"/>
    <property type="match status" value="1"/>
</dbReference>
<feature type="compositionally biased region" description="Basic and acidic residues" evidence="6">
    <location>
        <begin position="3269"/>
        <end position="3285"/>
    </location>
</feature>
<feature type="compositionally biased region" description="Polar residues" evidence="6">
    <location>
        <begin position="4034"/>
        <end position="4052"/>
    </location>
</feature>
<dbReference type="Gene3D" id="3.80.10.10">
    <property type="entry name" value="Ribonuclease Inhibitor"/>
    <property type="match status" value="2"/>
</dbReference>
<feature type="transmembrane region" description="Helical" evidence="7">
    <location>
        <begin position="2637"/>
        <end position="2656"/>
    </location>
</feature>
<dbReference type="InterPro" id="IPR014352">
    <property type="entry name" value="FERM/acyl-CoA-bd_prot_sf"/>
</dbReference>
<dbReference type="CDD" id="cd04475">
    <property type="entry name" value="RPA1_DBD_B"/>
    <property type="match status" value="1"/>
</dbReference>
<feature type="domain" description="PX" evidence="9">
    <location>
        <begin position="149"/>
        <end position="258"/>
    </location>
</feature>
<reference evidence="10 11" key="1">
    <citation type="submission" date="2016-02" db="EMBL/GenBank/DDBJ databases">
        <title>Genome analysis of coral dinoflagellate symbionts highlights evolutionary adaptations to a symbiotic lifestyle.</title>
        <authorList>
            <person name="Aranda M."/>
            <person name="Li Y."/>
            <person name="Liew Y.J."/>
            <person name="Baumgarten S."/>
            <person name="Simakov O."/>
            <person name="Wilson M."/>
            <person name="Piel J."/>
            <person name="Ashoor H."/>
            <person name="Bougouffa S."/>
            <person name="Bajic V.B."/>
            <person name="Ryu T."/>
            <person name="Ravasi T."/>
            <person name="Bayer T."/>
            <person name="Micklem G."/>
            <person name="Kim H."/>
            <person name="Bhak J."/>
            <person name="Lajeunesse T.C."/>
            <person name="Voolstra C.R."/>
        </authorList>
    </citation>
    <scope>NUCLEOTIDE SEQUENCE [LARGE SCALE GENOMIC DNA]</scope>
    <source>
        <strain evidence="10 11">CCMP2467</strain>
    </source>
</reference>
<dbReference type="Pfam" id="PF07699">
    <property type="entry name" value="Ephrin_rec_like"/>
    <property type="match status" value="1"/>
</dbReference>
<dbReference type="InterPro" id="IPR029063">
    <property type="entry name" value="SAM-dependent_MTases_sf"/>
</dbReference>
<dbReference type="GO" id="GO:0003723">
    <property type="term" value="F:RNA binding"/>
    <property type="evidence" value="ECO:0007669"/>
    <property type="project" value="InterPro"/>
</dbReference>
<dbReference type="Pfam" id="PF00887">
    <property type="entry name" value="ACBP"/>
    <property type="match status" value="1"/>
</dbReference>
<dbReference type="GO" id="GO:0003677">
    <property type="term" value="F:DNA binding"/>
    <property type="evidence" value="ECO:0007669"/>
    <property type="project" value="UniProtKB-KW"/>
</dbReference>
<dbReference type="SUPFAM" id="SSF53850">
    <property type="entry name" value="Periplasmic binding protein-like II"/>
    <property type="match status" value="1"/>
</dbReference>
<dbReference type="Pfam" id="PF16900">
    <property type="entry name" value="REPA_OB_2"/>
    <property type="match status" value="1"/>
</dbReference>
<evidence type="ECO:0000256" key="2">
    <source>
        <dbReference type="ARBA" id="ARBA00022723"/>
    </source>
</evidence>
<dbReference type="Pfam" id="PF10300">
    <property type="entry name" value="Iml2-TPR_39"/>
    <property type="match status" value="1"/>
</dbReference>
<dbReference type="Proteomes" id="UP000186817">
    <property type="component" value="Unassembled WGS sequence"/>
</dbReference>
<dbReference type="FunFam" id="2.40.50.140:FF:000041">
    <property type="entry name" value="Replication protein A subunit"/>
    <property type="match status" value="1"/>
</dbReference>
<dbReference type="Gene3D" id="3.40.190.10">
    <property type="entry name" value="Periplasmic binding protein-like II"/>
    <property type="match status" value="2"/>
</dbReference>
<keyword evidence="11" id="KW-1185">Reference proteome</keyword>
<dbReference type="InterPro" id="IPR036974">
    <property type="entry name" value="PUA_sf"/>
</dbReference>
<evidence type="ECO:0000256" key="5">
    <source>
        <dbReference type="ARBA" id="ARBA00023125"/>
    </source>
</evidence>
<dbReference type="Gene3D" id="2.30.130.10">
    <property type="entry name" value="PUA domain"/>
    <property type="match status" value="1"/>
</dbReference>
<proteinExistence type="inferred from homology"/>
<dbReference type="PROSITE" id="PS50195">
    <property type="entry name" value="PX"/>
    <property type="match status" value="1"/>
</dbReference>
<dbReference type="Gene3D" id="3.40.50.10140">
    <property type="entry name" value="Toll/interleukin-1 receptor homology (TIR) domain"/>
    <property type="match status" value="1"/>
</dbReference>
<feature type="transmembrane region" description="Helical" evidence="7">
    <location>
        <begin position="2506"/>
        <end position="2525"/>
    </location>
</feature>
<protein>
    <submittedName>
        <fullName evidence="10">Replication protein A 70 kDa DNA-binding subunit</fullName>
    </submittedName>
</protein>
<feature type="region of interest" description="Disordered" evidence="6">
    <location>
        <begin position="3806"/>
        <end position="3832"/>
    </location>
</feature>
<feature type="region of interest" description="Disordered" evidence="6">
    <location>
        <begin position="4975"/>
        <end position="5067"/>
    </location>
</feature>
<gene>
    <name evidence="10" type="primary">RPA1</name>
    <name evidence="10" type="ORF">AK812_SmicGene27779</name>
</gene>
<dbReference type="InterPro" id="IPR031657">
    <property type="entry name" value="REPA_OB_2"/>
</dbReference>
<dbReference type="SMART" id="SM01411">
    <property type="entry name" value="Ephrin_rec_like"/>
    <property type="match status" value="3"/>
</dbReference>
<dbReference type="SUPFAM" id="SSF53335">
    <property type="entry name" value="S-adenosyl-L-methionine-dependent methyltransferases"/>
    <property type="match status" value="1"/>
</dbReference>
<dbReference type="Gene3D" id="3.40.50.150">
    <property type="entry name" value="Vaccinia Virus protein VP39"/>
    <property type="match status" value="1"/>
</dbReference>
<feature type="domain" description="PDZ" evidence="8">
    <location>
        <begin position="5075"/>
        <end position="5161"/>
    </location>
</feature>
<feature type="compositionally biased region" description="Basic and acidic residues" evidence="6">
    <location>
        <begin position="4993"/>
        <end position="5003"/>
    </location>
</feature>
<dbReference type="InterPro" id="IPR001478">
    <property type="entry name" value="PDZ"/>
</dbReference>
<dbReference type="SUPFAM" id="SSF50249">
    <property type="entry name" value="Nucleic acid-binding proteins"/>
    <property type="match status" value="3"/>
</dbReference>
<dbReference type="OrthoDB" id="439917at2759"/>
<dbReference type="InterPro" id="IPR036871">
    <property type="entry name" value="PX_dom_sf"/>
</dbReference>
<dbReference type="SUPFAM" id="SSF57184">
    <property type="entry name" value="Growth factor receptor domain"/>
    <property type="match status" value="1"/>
</dbReference>
<feature type="compositionally biased region" description="Polar residues" evidence="6">
    <location>
        <begin position="3947"/>
        <end position="3967"/>
    </location>
</feature>
<evidence type="ECO:0000256" key="4">
    <source>
        <dbReference type="ARBA" id="ARBA00022833"/>
    </source>
</evidence>
<dbReference type="InterPro" id="IPR001683">
    <property type="entry name" value="PX_dom"/>
</dbReference>
<keyword evidence="7" id="KW-1133">Transmembrane helix</keyword>
<dbReference type="SUPFAM" id="SSF47027">
    <property type="entry name" value="Acyl-CoA binding protein"/>
    <property type="match status" value="1"/>
</dbReference>
<evidence type="ECO:0000256" key="3">
    <source>
        <dbReference type="ARBA" id="ARBA00022771"/>
    </source>
</evidence>
<organism evidence="10 11">
    <name type="scientific">Symbiodinium microadriaticum</name>
    <name type="common">Dinoflagellate</name>
    <name type="synonym">Zooxanthella microadriatica</name>
    <dbReference type="NCBI Taxonomy" id="2951"/>
    <lineage>
        <taxon>Eukaryota</taxon>
        <taxon>Sar</taxon>
        <taxon>Alveolata</taxon>
        <taxon>Dinophyceae</taxon>
        <taxon>Suessiales</taxon>
        <taxon>Symbiodiniaceae</taxon>
        <taxon>Symbiodinium</taxon>
    </lineage>
</organism>
<dbReference type="InterPro" id="IPR009030">
    <property type="entry name" value="Growth_fac_rcpt_cys_sf"/>
</dbReference>
<evidence type="ECO:0000256" key="6">
    <source>
        <dbReference type="SAM" id="MobiDB-lite"/>
    </source>
</evidence>
<dbReference type="InterPro" id="IPR024370">
    <property type="entry name" value="PBP_domain"/>
</dbReference>
<evidence type="ECO:0000256" key="7">
    <source>
        <dbReference type="SAM" id="Phobius"/>
    </source>
</evidence>
<feature type="transmembrane region" description="Helical" evidence="7">
    <location>
        <begin position="2767"/>
        <end position="2783"/>
    </location>
</feature>
<dbReference type="Pfam" id="PF12849">
    <property type="entry name" value="PBP_like_2"/>
    <property type="match status" value="1"/>
</dbReference>
<dbReference type="InterPro" id="IPR035984">
    <property type="entry name" value="Acyl-CoA-binding_sf"/>
</dbReference>
<comment type="similarity">
    <text evidence="1">Belongs to the replication factor A protein 1 family.</text>
</comment>
<comment type="caution">
    <text evidence="10">The sequence shown here is derived from an EMBL/GenBank/DDBJ whole genome shotgun (WGS) entry which is preliminary data.</text>
</comment>
<sequence>MVAAGQTGLWCDPPGQSAALITPLTNLPELFFSTSATRKQLAFQCKLACLTSGFRLQPQELAFGTLQGKCLWQRRDFFETVQSPAVSAAAAANVPETNLPGAGHLAALRHTGCNAAGGGGKDKGGSGTVSRQRRQEVVVVGGGPSPDMTGVTVGISLPAEGVHVYDNVVYFEVVVVPSSGAPWQVLRRYNHFRALTKDPAISVTTRSFPRKIWHSPNAREIEERRHCLEEWLKAAVIQAGIHALPLALRKFLLLGRTPQVPKAARARGKLQNSTMSFAAEAFDNASASAPLAEGGDDGLELLHVPIPTSLGPDDLLQVKTPDEQIIVISIPWGLAPGVPLQLWWDQAAGTLGVHHRQDWQALRGYEQTQIYSKRLETMSRESWAMQRHDGPEYDKLQEDMRNLQDGIRHLFTNDFKGAEKIFRQGAECRVTSKAPLRTFKQRNGSGQGKVFHVELLDVEGGEIRASFFNDAAEKHFELMEVGKCFTLSKGQVKLANRQFNACKHRYELVFDKASQVDEVADDGKIDAVKFTVVELRSVQGKALPCSVDVCGIVTAFDKAFAFTSKDGKDLVKRTLTLADDSGISMQVTIWGDRAKKDDSEFQGHPVVVMKGVTVKEWQGGLSGSLMESGSLAFNPEMPEAQKVKAWWTQGGHAQNLTLISQTTGGAGARIAGKLMDVLEMKQKSEQLLNEQEMYSAYCRLASVQLRKRDDIQPLYYNACLEPKEGNGLPCNRRVDDSSFCAVCNKVVKAAPRLNLRCRFEDATGNFWVTTFHQAAEKVLGMTAQEVADIENNQGREAVEAKMKSCYYARIVQVQLRAKPDSYNGEQRTNVSCTSAQPINRREHGRFMLKEIEVGSAMLRGGAQVHKLGKSTAVRLVGKQLLKSVAAARPRPKGGRDTRGAFALIYTMVSFMFGLLSFANDQLDECLARVWTAESLLLEDSPWVGQKMLLGMVYLIAGVVQAAKNAWLKSGVNLVRSLRYIRDFEEGLRFDGPEATFVRSFAAFVMGLFNLVLSMLPPQMLRVASKAGGRTLQGSRADALQLLHDCYVQEGIMAPFAVLVLLAYNIWMKTYLGEAITADDFAASNLFLQWAAERFPDSAVFEFWQMELHVIRTEIHEASRCVERVHAVLGHLELPAIDSFLEQKKAMFSLALLDWASAAQGFERSLAVSEVKQRRSYVPTLSYLAGLCRVLCDSPSAARENFDRVQKYAKMRKRNWPPEDDLAFLKVKDLCGGTSVEATRALLELVEISMMKIHVLHTMPSEEKGQLKQKLLQDHPTPASETAEEGARALLFCAEISRLQGDNEEALRFAAEAAALLPSLGSRGNSNGTAAALHLTMALLGVEGHLALLDKCPKCCRAYDDSIKFKRLGLERKIADGNIPSTSSGDLSAALEQSTDDACCGEGEEEFFSAEEEEADGTEGISSSPSTAKGAFWNRWRFLKPLTVDTDLPADSPAVSSPSQTSLSWASEVAVKALRDLAKKSAVAGGYMGHQASEQLGHLANSTGFRNLASAGRRAASTGSSRLHLEALLKQADQGDCSVVSMPTPSPGVSEAEVVAYLKWAHWNSLRGMTRHEALRQYGILTSCPPSPGSAKQLLRRQGGLFEPDSWRLRPDMVSRHRCALVALIRRRCQGRYLSSTAVEEVHTSTSSRPKLVMAPRARPEKGGDARVSRGMPWIFRNEAVNVDELRTSGQEALLVNVENSEGRELGIAMCNLSKGSTGVNVLGRMLTDNVAVDVNVEFFMARVRTALEHRQRVLPGKSSYRLLNAEGDHLPGVLCDRYDDVMCVQFTALAAERLFCEDILDALQAVISPRAVVVRYDARADRTLEQASIRKPHLVRGELAGPVECKDESGFVFAADLLSEGWTSGSFFEAQTLRGLLETLRIAGSSTVYPVVNAWSQTAQMQALYNLIVEGGGSSTGARRLCVNRTDPTHVDIGDMSRNWRTSEALRLDDGYTLECLASKQRVTQIIVGVDGLGVVVAKNSAGHNCITDPTMGGLTLAQLRWMFTDMTDAQLAAAGLDMTSVLPNDDGDGIKEWSDLSPQCEETAINIYGPGSASGTHDFFAEVVLDGFEDTENFPTCDHTLNQDLEALTAQADIENFIQTQRPVNCYMESEIDEKILEWTLADHGGVAYFGFAYFAQNSATLTVARIAQDKVKGVKDTLDAKIEPSSYSITDGSYAVFRRSLYMNVDNEAWDRAQAFMQYGFTDAGQQSVSDVGYVAINANLRNRMEQRIAQKGNAEADYVPVAPEVCFNGTELFEEEYLNQFGNPKIRYSCNDCTPGYFKQLNTPTKCRKCQPGAVTSMAGQSACDFCLPGTFAEEGSTNCTACPKNSIAAAPGAGRCDACAAGYQTADLGSSACLRCGLGTYRTTSDSACLSCPPGLTTAFMAAEKLEDCVCEAGTYRNVFGTCEACPEGMTCAVGSDMANFYSGNTTSYSVDAPYPQVKAGFFTTYDDPLSVYKCLSEDICLGGDPETCEGGRVNLVCSTCPPGEEWRGGKCTACTGSSGPLLLFLGGLAGCLCVTFMHVMTNWPLVKGNKTVMTAVYFCGMAATVVLTFGVYGTLNAVWGPPMSSFIPSFGILSLDMDFLSFSCVLGRKSFTAEYVFKLLAFPVLLLVVVTGSFILKHVPIVKRYASFNRPAILNTAGFLMSALFVSVSLMSLEGFRCKANPNGKAVLQAFGAMVCWEGGEHNTLLVLSVIAILCYPVTYLTLTGIASFGFGALSVKYGVGFTNAVRFMSGRMQPDCVMFGFWWNVRNFMISLAPVIASNNYGGQIILLLAIFVLWLIGQAKSQCWRFELLNLLDMIVSGVQIMMLCLFGLLADDSIDRALVGWCIITIFVCVVLLLFAMASIKIVLHMRSKTHYDVFLTHHKAAAALSARHLKTLFNMCSTLNVFLDVDELDNLDNLSFAVKHTRKLLVMLTSDVLRRPWCAVEIGTAFLNKVPLGVVDINQDAVELSDKFIDDVTESFSPADIGIFAKSGITVQDLDKAYRYLATLPRTRFQLAIPLEQMQLDSTMAAAGHELAAWMKKPKVVPLDPEKLVFIVFNTRDDAQCSVALLLRHLFRQRRWNPRLFCPGRDMMQRSKDGSFKLQDPSAAMDFGDILPVPDKAVAVVLMSKGLPFDPVALGAAATIRRAGLGALTVLSQESFWKPDEEYFDLLRSGSVLQPADLHVVSQIVPGYSFSELADALAPLYKILAWAVSPEQNQNLLRQEFSIIEERASKELERRILKVEDRGSRASACFPPGAPPQSSSVEAPTSPAEQTLEEPTVADVEEKVEEKPEAQLDEQKQAGSPHFCNEFLMPLYSMIEHSAPRASALRALEKGPPTTSAHQRHKASAPQPVRRTPQVLSFFGESSGVFCAAQGAQSSCFVPAWGFPEQAKEALETLAARNGCSDKVTISSLSKEPNLSELRGESSCRFDIVTLEPPPLAPTYGSVEEGARLYTAWTALAASATKPGGLLVISCRSRTMSAVRLMRCINLAVWSVGLRARLVHRSAHAGLDSPIHFALQDTNQLQTVGLRILPGAGAGTARTEEKAGKDRKPWEKEGTMLKALGIAVAVARIFAKPKWALSTWQYVLKKSRTQMKMTQEAQFSKRSRSDQAIPLVHITPFAAVGHKRLDQADLEDFGLSELAVGLKSEEHHELMETQSSSGILADFIEREKAGVDVWDRVLRWDEARGILLREQLECDLAIERLGDLMSNIAMRLLGISGRAQEGDVFPAESCDAFNLDCDDIPGEKLSVGVVPLQAKNVLSMKRTLGTIAAQVSNWEMNIKLLEWGYKEDDDAVLTRLHDRRLRHEGFWSLYHDRARNDRPATDFSDPEHEESQPVDEPGGEVAKPDTFQKFREAVEQSQWASAHGCPGALSKARKAVSKLPTSISKGLVNVVSQPSSIGRWAPPRPQKLSRAGGDMASRPASAGGVRRSPLDPSIARSLPCLETPKPVLCERKDILQVSMSSRPTSAGSSRPRSANRSAGRQEQHVEMCAQHRQLPGAMLRDMASRPASAGGVRRSPLDPSIARSLPCLETPKPVLCERKDILQVSMSSRPTSAGSSRPRSANRSAGRPGSAGSFASRPSRPQSATVSRSWRRTESGFLQPGGPPDGKPRLDNADLAQWLATPQLCVAPKKPSACSRKYLQECDLRATVPDTLDFNTGFSSKLSAPHRGLTDHDLLSVTGMLPERQKVDEVCLKQNSGLTDASLVPFLRQFLKVPRLAEGLRSLNLKQCKGAGWQSLEVLRQLTFAARNLRELNLSGVQVGTHLQLKLCESLGVHRNLQFIGLSRSGLGGTCLTEDCLRHLLSSRSNRKLDLSWNVFSKKDFQVIGDYIAENTCLMHLLLDNTAAYIVGEDTPISELIEKLAFNSALRSLSICTNRIDSRAALVIEDSLEGHPMLSRLYLRNNPLGIHGLRSILRLLCRKESSMSRLDIEGCKSGDEKTKSTETHTKVFSFTNPGGKYILDLGIPYDRSLCRMLYETAERFNLEHNKAFVNINHSHPPYHHPVRDSIGQYKVRREGILTFTFNVESAIAAAWSNVADDDFIGFLNSHLAMMRFEPHKRKLRPLLANWKAISGMHAEQETFLTALASDFNMEVPYLEYMVQACPEASNETLFRLIPSLKRDGCSTFLAMSLFPRVEDLLETQWRMESFLLFNPQNPTGRYKLKLENSTDFAVAQQLLLLDRWESVVNRRHNRGDVSQRGNRSQLRNELYQGRALHLSVKLLTEWAMPEFGEFECDYATSYHPKQGSKPLSDTLWESVMMAIYDSPCRPEDQLKVLKIISHQIFLSSLHIRQMVGFFRKDEDREEALVMFWPRVIDKYNAKVFRVRFEKKEDVVRLQERLGYITFFPYFQPENAVFRFNMAVYEQRVSACLFVQLMLREMPGNIKDPTYEKPDGTLDPMTMGVPRSWAEKRASLWQLQQADVRTCPNYSSEASEALRPAMFNTDCCCKAEGNEVVEVVWSENPKFFRGTDRSSYTPLFGAVLGNNLDENPVSRTAPSESTAPVAPLHRIEARSEPSTKQRGPPVPVFEEEAEAALQPPELSRPETPVAAWSYHDSPKDDATPELPANFSTASRADTTERHEMPQEGTFLVNLQKLDGDDIGLEFDTMDSTVLLVSQVRRSGLATRWNATASEESQIRQFDRLLEVNGCGLLPSADLVDMLQDCDVNIQLRFEHPDVREFSITPDGRKLGLGLEMSKMTPSLRVRKLDPAGAVHLRCTEDNAPHMKPHDRIVQVNEESDNVARMAKQMVSREVFRKLVRLAWKVVKIACRRHAMLSWKQCPSEGVFSGHYSCAPENRAFDFRRKLAETYGYYDAKTMSRIKEEDVMWWTGLTEPPSVAALALLVAVHLLFC</sequence>
<dbReference type="Pfam" id="PF08646">
    <property type="entry name" value="Rep_fac-A_C"/>
    <property type="match status" value="1"/>
</dbReference>
<dbReference type="InterPro" id="IPR000582">
    <property type="entry name" value="Acyl-CoA-binding_protein"/>
</dbReference>
<dbReference type="SUPFAM" id="SSF52047">
    <property type="entry name" value="RNI-like"/>
    <property type="match status" value="1"/>
</dbReference>
<dbReference type="InterPro" id="IPR047192">
    <property type="entry name" value="Euk_RPA1_DBD_C"/>
</dbReference>
<dbReference type="CDD" id="cd04476">
    <property type="entry name" value="RPA1_DBD_C"/>
    <property type="match status" value="1"/>
</dbReference>
<dbReference type="CDD" id="cd11572">
    <property type="entry name" value="RlmI_M_like"/>
    <property type="match status" value="1"/>
</dbReference>
<keyword evidence="7" id="KW-0812">Transmembrane</keyword>
<dbReference type="EMBL" id="LSRX01000701">
    <property type="protein sequence ID" value="OLP90629.1"/>
    <property type="molecule type" value="Genomic_DNA"/>
</dbReference>
<feature type="region of interest" description="Disordered" evidence="6">
    <location>
        <begin position="3234"/>
        <end position="3288"/>
    </location>
</feature>
<feature type="compositionally biased region" description="Basic and acidic residues" evidence="6">
    <location>
        <begin position="3806"/>
        <end position="3820"/>
    </location>
</feature>
<evidence type="ECO:0000313" key="11">
    <source>
        <dbReference type="Proteomes" id="UP000186817"/>
    </source>
</evidence>
<keyword evidence="5 10" id="KW-0238">DNA-binding</keyword>
<dbReference type="SUPFAM" id="SSF64268">
    <property type="entry name" value="PX domain"/>
    <property type="match status" value="1"/>
</dbReference>
<dbReference type="InterPro" id="IPR035897">
    <property type="entry name" value="Toll_tir_struct_dom_sf"/>
</dbReference>
<dbReference type="InterPro" id="IPR012340">
    <property type="entry name" value="NA-bd_OB-fold"/>
</dbReference>
<name>A0A1Q9D5Z0_SYMMI</name>
<feature type="transmembrane region" description="Helical" evidence="7">
    <location>
        <begin position="2691"/>
        <end position="2721"/>
    </location>
</feature>
<dbReference type="PANTHER" id="PTHR42873:SF1">
    <property type="entry name" value="S-ADENOSYLMETHIONINE-DEPENDENT METHYLTRANSFERASE DOMAIN-CONTAINING PROTEIN"/>
    <property type="match status" value="1"/>
</dbReference>
<evidence type="ECO:0000313" key="10">
    <source>
        <dbReference type="EMBL" id="OLP90629.1"/>
    </source>
</evidence>
<accession>A0A1Q9D5Z0</accession>
<feature type="transmembrane region" description="Helical" evidence="7">
    <location>
        <begin position="2795"/>
        <end position="2818"/>
    </location>
</feature>
<feature type="compositionally biased region" description="Polar residues" evidence="6">
    <location>
        <begin position="3245"/>
        <end position="3258"/>
    </location>
</feature>
<feature type="compositionally biased region" description="Polar residues" evidence="6">
    <location>
        <begin position="4068"/>
        <end position="4077"/>
    </location>
</feature>
<feature type="region of interest" description="Disordered" evidence="6">
    <location>
        <begin position="3947"/>
        <end position="3975"/>
    </location>
</feature>
<feature type="region of interest" description="Disordered" evidence="6">
    <location>
        <begin position="3991"/>
        <end position="4013"/>
    </location>
</feature>
<dbReference type="PROSITE" id="PS50106">
    <property type="entry name" value="PDZ"/>
    <property type="match status" value="1"/>
</dbReference>
<evidence type="ECO:0000259" key="8">
    <source>
        <dbReference type="PROSITE" id="PS50106"/>
    </source>
</evidence>
<dbReference type="PANTHER" id="PTHR42873">
    <property type="entry name" value="RIBOSOMAL RNA LARGE SUBUNIT METHYLTRANSFERASE"/>
    <property type="match status" value="1"/>
</dbReference>
<dbReference type="Gene3D" id="3.30.1520.10">
    <property type="entry name" value="Phox-like domain"/>
    <property type="match status" value="1"/>
</dbReference>
<dbReference type="InterPro" id="IPR019412">
    <property type="entry name" value="IML2/TPR_39"/>
</dbReference>
<keyword evidence="2" id="KW-0479">Metal-binding</keyword>
<feature type="region of interest" description="Disordered" evidence="6">
    <location>
        <begin position="3319"/>
        <end position="3338"/>
    </location>
</feature>
<dbReference type="Gene3D" id="2.10.50.10">
    <property type="entry name" value="Tumor Necrosis Factor Receptor, subunit A, domain 2"/>
    <property type="match status" value="2"/>
</dbReference>
<feature type="transmembrane region" description="Helical" evidence="7">
    <location>
        <begin position="2537"/>
        <end position="2559"/>
    </location>
</feature>
<dbReference type="InterPro" id="IPR013955">
    <property type="entry name" value="Rep_factor-A_C"/>
</dbReference>
<feature type="transmembrane region" description="Helical" evidence="7">
    <location>
        <begin position="2571"/>
        <end position="2592"/>
    </location>
</feature>
<feature type="region of interest" description="Disordered" evidence="6">
    <location>
        <begin position="4034"/>
        <end position="4100"/>
    </location>
</feature>
<dbReference type="GO" id="GO:0035091">
    <property type="term" value="F:phosphatidylinositol binding"/>
    <property type="evidence" value="ECO:0007669"/>
    <property type="project" value="InterPro"/>
</dbReference>
<keyword evidence="7" id="KW-0472">Membrane</keyword>
<evidence type="ECO:0000259" key="9">
    <source>
        <dbReference type="PROSITE" id="PS50195"/>
    </source>
</evidence>
<dbReference type="GO" id="GO:0000062">
    <property type="term" value="F:fatty-acyl-CoA binding"/>
    <property type="evidence" value="ECO:0007669"/>
    <property type="project" value="InterPro"/>
</dbReference>
<feature type="transmembrane region" description="Helical" evidence="7">
    <location>
        <begin position="2604"/>
        <end position="2625"/>
    </location>
</feature>
<evidence type="ECO:0000256" key="1">
    <source>
        <dbReference type="ARBA" id="ARBA00005690"/>
    </source>
</evidence>
<dbReference type="Gene3D" id="2.40.50.140">
    <property type="entry name" value="Nucleic acid-binding proteins"/>
    <property type="match status" value="3"/>
</dbReference>
<feature type="region of interest" description="Disordered" evidence="6">
    <location>
        <begin position="3886"/>
        <end position="3920"/>
    </location>
</feature>
<feature type="transmembrane region" description="Helical" evidence="7">
    <location>
        <begin position="2824"/>
        <end position="2848"/>
    </location>
</feature>
<feature type="compositionally biased region" description="Polar residues" evidence="6">
    <location>
        <begin position="4977"/>
        <end position="4986"/>
    </location>
</feature>
<dbReference type="Gene3D" id="1.20.80.10">
    <property type="match status" value="1"/>
</dbReference>
<dbReference type="GO" id="GO:0008270">
    <property type="term" value="F:zinc ion binding"/>
    <property type="evidence" value="ECO:0007669"/>
    <property type="project" value="UniProtKB-KW"/>
</dbReference>
<dbReference type="InterPro" id="IPR011641">
    <property type="entry name" value="Tyr-kin_ephrin_A/B_rcpt-like"/>
</dbReference>
<dbReference type="InterPro" id="IPR032675">
    <property type="entry name" value="LRR_dom_sf"/>
</dbReference>